<sequence length="80" mass="9353">MQAIDVLVAAGRALYGDRWHTSVARDLGTTYRTIRNWLDGRHPTPIDLEDRLRRLLAERRLELDAVLGRIDIREDESRKQ</sequence>
<dbReference type="RefSeq" id="WP_168133003.1">
    <property type="nucleotide sequence ID" value="NZ_JAAVJH010000001.1"/>
</dbReference>
<gene>
    <name evidence="1" type="ORF">HBH26_02635</name>
</gene>
<accession>A0ABX1CHN1</accession>
<evidence type="ECO:0008006" key="3">
    <source>
        <dbReference type="Google" id="ProtNLM"/>
    </source>
</evidence>
<evidence type="ECO:0000313" key="1">
    <source>
        <dbReference type="EMBL" id="NJR77511.1"/>
    </source>
</evidence>
<evidence type="ECO:0000313" key="2">
    <source>
        <dbReference type="Proteomes" id="UP000732399"/>
    </source>
</evidence>
<dbReference type="Proteomes" id="UP000732399">
    <property type="component" value="Unassembled WGS sequence"/>
</dbReference>
<name>A0ABX1CHN1_9SPHN</name>
<organism evidence="1 2">
    <name type="scientific">Sphingomonas corticis</name>
    <dbReference type="NCBI Taxonomy" id="2722791"/>
    <lineage>
        <taxon>Bacteria</taxon>
        <taxon>Pseudomonadati</taxon>
        <taxon>Pseudomonadota</taxon>
        <taxon>Alphaproteobacteria</taxon>
        <taxon>Sphingomonadales</taxon>
        <taxon>Sphingomonadaceae</taxon>
        <taxon>Sphingomonas</taxon>
    </lineage>
</organism>
<protein>
    <recommendedName>
        <fullName evidence="3">XRE family transcriptional regulator</fullName>
    </recommendedName>
</protein>
<keyword evidence="2" id="KW-1185">Reference proteome</keyword>
<dbReference type="EMBL" id="JAAVJH010000001">
    <property type="protein sequence ID" value="NJR77511.1"/>
    <property type="molecule type" value="Genomic_DNA"/>
</dbReference>
<comment type="caution">
    <text evidence="1">The sequence shown here is derived from an EMBL/GenBank/DDBJ whole genome shotgun (WGS) entry which is preliminary data.</text>
</comment>
<proteinExistence type="predicted"/>
<reference evidence="1 2" key="1">
    <citation type="submission" date="2020-03" db="EMBL/GenBank/DDBJ databases">
        <authorList>
            <person name="Wang L."/>
            <person name="He N."/>
            <person name="Li Y."/>
            <person name="Fang Y."/>
            <person name="Zhang F."/>
        </authorList>
    </citation>
    <scope>NUCLEOTIDE SEQUENCE [LARGE SCALE GENOMIC DNA]</scope>
    <source>
        <strain evidence="1 2">36D10-4-7</strain>
    </source>
</reference>